<keyword evidence="7 10" id="KW-0500">Molybdenum</keyword>
<reference evidence="12" key="1">
    <citation type="submission" date="2020-10" db="EMBL/GenBank/DDBJ databases">
        <authorList>
            <person name="Gilroy R."/>
        </authorList>
    </citation>
    <scope>NUCLEOTIDE SEQUENCE</scope>
    <source>
        <strain evidence="12">ChiSjej4B22-8349</strain>
    </source>
</reference>
<keyword evidence="10" id="KW-0460">Magnesium</keyword>
<feature type="domain" description="MoaB/Mog" evidence="11">
    <location>
        <begin position="177"/>
        <end position="314"/>
    </location>
</feature>
<evidence type="ECO:0000313" key="12">
    <source>
        <dbReference type="EMBL" id="HIU95849.1"/>
    </source>
</evidence>
<evidence type="ECO:0000256" key="8">
    <source>
        <dbReference type="ARBA" id="ARBA00023150"/>
    </source>
</evidence>
<dbReference type="Pfam" id="PF03454">
    <property type="entry name" value="MoeA_C"/>
    <property type="match status" value="1"/>
</dbReference>
<evidence type="ECO:0000256" key="10">
    <source>
        <dbReference type="RuleBase" id="RU365090"/>
    </source>
</evidence>
<keyword evidence="10" id="KW-0808">Transferase</keyword>
<dbReference type="NCBIfam" id="TIGR00177">
    <property type="entry name" value="molyb_syn"/>
    <property type="match status" value="1"/>
</dbReference>
<evidence type="ECO:0000256" key="2">
    <source>
        <dbReference type="ARBA" id="ARBA00003487"/>
    </source>
</evidence>
<protein>
    <recommendedName>
        <fullName evidence="6 10">Molybdopterin molybdenumtransferase</fullName>
        <ecNumber evidence="5 10">2.10.1.1</ecNumber>
    </recommendedName>
</protein>
<proteinExistence type="inferred from homology"/>
<dbReference type="GO" id="GO:0006777">
    <property type="term" value="P:Mo-molybdopterin cofactor biosynthetic process"/>
    <property type="evidence" value="ECO:0007669"/>
    <property type="project" value="UniProtKB-UniRule"/>
</dbReference>
<dbReference type="InterPro" id="IPR024370">
    <property type="entry name" value="PBP_domain"/>
</dbReference>
<comment type="cofactor">
    <cofactor evidence="10">
        <name>Mg(2+)</name>
        <dbReference type="ChEBI" id="CHEBI:18420"/>
    </cofactor>
</comment>
<evidence type="ECO:0000256" key="3">
    <source>
        <dbReference type="ARBA" id="ARBA00005046"/>
    </source>
</evidence>
<dbReference type="SUPFAM" id="SSF53850">
    <property type="entry name" value="Periplasmic binding protein-like II"/>
    <property type="match status" value="1"/>
</dbReference>
<comment type="pathway">
    <text evidence="3 10">Cofactor biosynthesis; molybdopterin biosynthesis.</text>
</comment>
<keyword evidence="8 10" id="KW-0501">Molybdenum cofactor biosynthesis</keyword>
<comment type="caution">
    <text evidence="12">The sequence shown here is derived from an EMBL/GenBank/DDBJ whole genome shotgun (WGS) entry which is preliminary data.</text>
</comment>
<dbReference type="Pfam" id="PF12727">
    <property type="entry name" value="PBP_like"/>
    <property type="match status" value="1"/>
</dbReference>
<dbReference type="InterPro" id="IPR036135">
    <property type="entry name" value="MoeA_linker/N_sf"/>
</dbReference>
<dbReference type="SUPFAM" id="SSF53218">
    <property type="entry name" value="Molybdenum cofactor biosynthesis proteins"/>
    <property type="match status" value="1"/>
</dbReference>
<dbReference type="SMART" id="SM00852">
    <property type="entry name" value="MoCF_biosynth"/>
    <property type="match status" value="1"/>
</dbReference>
<comment type="catalytic activity">
    <reaction evidence="9">
        <text>adenylyl-molybdopterin + molybdate = Mo-molybdopterin + AMP + H(+)</text>
        <dbReference type="Rhea" id="RHEA:35047"/>
        <dbReference type="ChEBI" id="CHEBI:15378"/>
        <dbReference type="ChEBI" id="CHEBI:36264"/>
        <dbReference type="ChEBI" id="CHEBI:62727"/>
        <dbReference type="ChEBI" id="CHEBI:71302"/>
        <dbReference type="ChEBI" id="CHEBI:456215"/>
        <dbReference type="EC" id="2.10.1.1"/>
    </reaction>
</comment>
<gene>
    <name evidence="12" type="ORF">IAD25_03960</name>
</gene>
<dbReference type="EMBL" id="DVOB01000087">
    <property type="protein sequence ID" value="HIU95849.1"/>
    <property type="molecule type" value="Genomic_DNA"/>
</dbReference>
<dbReference type="SUPFAM" id="SSF63867">
    <property type="entry name" value="MoeA C-terminal domain-like"/>
    <property type="match status" value="1"/>
</dbReference>
<dbReference type="GO" id="GO:0061599">
    <property type="term" value="F:molybdopterin molybdotransferase activity"/>
    <property type="evidence" value="ECO:0007669"/>
    <property type="project" value="UniProtKB-UniRule"/>
</dbReference>
<dbReference type="NCBIfam" id="NF011068">
    <property type="entry name" value="PRK14498.1"/>
    <property type="match status" value="1"/>
</dbReference>
<dbReference type="Gene3D" id="3.40.980.10">
    <property type="entry name" value="MoaB/Mog-like domain"/>
    <property type="match status" value="1"/>
</dbReference>
<comment type="similarity">
    <text evidence="4 10">Belongs to the MoeA family.</text>
</comment>
<evidence type="ECO:0000313" key="13">
    <source>
        <dbReference type="Proteomes" id="UP000824130"/>
    </source>
</evidence>
<evidence type="ECO:0000256" key="4">
    <source>
        <dbReference type="ARBA" id="ARBA00010763"/>
    </source>
</evidence>
<dbReference type="Gene3D" id="3.90.105.10">
    <property type="entry name" value="Molybdopterin biosynthesis moea protein, domain 2"/>
    <property type="match status" value="1"/>
</dbReference>
<dbReference type="SUPFAM" id="SSF63882">
    <property type="entry name" value="MoeA N-terminal region -like"/>
    <property type="match status" value="1"/>
</dbReference>
<sequence length="636" mass="69893">MERKKRNLYLKTIPVEEAREKYFDRVKKILKTESETVPVIKSLNRVTRSAVYAKYSSPLFNASAMDGIAVRAEDTNGATETNPVILREDQYVVVDTGDPIHNPCDSVIMAEDIVETEEGVRITASAAPWQHIRPIGEDIVAGEMILPRNHRIRAIDIGVLLSAGILDIDVIRMPTVAIFPTGTEIIEPGDQVEEGSIIESNSRMFENMVTMLGGIGHRFPPVKDDYGEILKQVSEAVDRYDMVIINAGSSAGTEDYTVHVLRELGEVVVHGVAVKPGKPVILAIVRGKPVIGLPGYPVSAYIGFENFVAPLLQMMGKRAETIGETVEAHISKRLVSSLKHKEYVRVKVGKVNDKFVAAPLARGAGAAMSLVRADGFCVIEQNSEGVEAGEKVRIELYRSKNEIENTVVIIGSHDLILDIIADMMPEKHNNMFVSSTHVGSMGGLMALRRGEAHMAPIHLLDEETGQYNIPYVKRLFSEPMAIIKGVNRIQGIMVKKGNPLGIHTIEDLARKDVRYVNRQRGAGTRVLFDYRLKELGISTEEINGYEREMTTHMAVAAAVASESADAGMGVLSSANAMGLDFIEIAYEEYDFAVPAKFLDSPHIKAFIDIIQSDEFKEKLDEMGGYTADSAGTVMTL</sequence>
<dbReference type="AlphaFoldDB" id="A0A9D1N666"/>
<dbReference type="InterPro" id="IPR001453">
    <property type="entry name" value="MoaB/Mog_dom"/>
</dbReference>
<dbReference type="InterPro" id="IPR036688">
    <property type="entry name" value="MoeA_C_domain_IV_sf"/>
</dbReference>
<dbReference type="InterPro" id="IPR005110">
    <property type="entry name" value="MoeA_linker/N"/>
</dbReference>
<dbReference type="PANTHER" id="PTHR10192:SF16">
    <property type="entry name" value="MOLYBDOPTERIN MOLYBDENUMTRANSFERASE"/>
    <property type="match status" value="1"/>
</dbReference>
<dbReference type="Gene3D" id="2.170.190.11">
    <property type="entry name" value="Molybdopterin biosynthesis moea protein, domain 3"/>
    <property type="match status" value="1"/>
</dbReference>
<dbReference type="GO" id="GO:0005829">
    <property type="term" value="C:cytosol"/>
    <property type="evidence" value="ECO:0007669"/>
    <property type="project" value="TreeGrafter"/>
</dbReference>
<dbReference type="Pfam" id="PF03453">
    <property type="entry name" value="MoeA_N"/>
    <property type="match status" value="1"/>
</dbReference>
<dbReference type="PANTHER" id="PTHR10192">
    <property type="entry name" value="MOLYBDOPTERIN BIOSYNTHESIS PROTEIN"/>
    <property type="match status" value="1"/>
</dbReference>
<reference evidence="12" key="2">
    <citation type="journal article" date="2021" name="PeerJ">
        <title>Extensive microbial diversity within the chicken gut microbiome revealed by metagenomics and culture.</title>
        <authorList>
            <person name="Gilroy R."/>
            <person name="Ravi A."/>
            <person name="Getino M."/>
            <person name="Pursley I."/>
            <person name="Horton D.L."/>
            <person name="Alikhan N.F."/>
            <person name="Baker D."/>
            <person name="Gharbi K."/>
            <person name="Hall N."/>
            <person name="Watson M."/>
            <person name="Adriaenssens E.M."/>
            <person name="Foster-Nyarko E."/>
            <person name="Jarju S."/>
            <person name="Secka A."/>
            <person name="Antonio M."/>
            <person name="Oren A."/>
            <person name="Chaudhuri R.R."/>
            <person name="La Ragione R."/>
            <person name="Hildebrand F."/>
            <person name="Pallen M.J."/>
        </authorList>
    </citation>
    <scope>NUCLEOTIDE SEQUENCE</scope>
    <source>
        <strain evidence="12">ChiSjej4B22-8349</strain>
    </source>
</reference>
<dbReference type="InterPro" id="IPR038987">
    <property type="entry name" value="MoeA-like"/>
</dbReference>
<organism evidence="12 13">
    <name type="scientific">Candidatus Allocopromorpha excrementipullorum</name>
    <dbReference type="NCBI Taxonomy" id="2840743"/>
    <lineage>
        <taxon>Bacteria</taxon>
        <taxon>Bacillati</taxon>
        <taxon>Bacillota</taxon>
        <taxon>Clostridia</taxon>
        <taxon>Eubacteriales</taxon>
        <taxon>Eubacteriaceae</taxon>
        <taxon>Eubacteriaceae incertae sedis</taxon>
        <taxon>Candidatus Allocopromorpha</taxon>
    </lineage>
</organism>
<keyword evidence="10" id="KW-0479">Metal-binding</keyword>
<dbReference type="Pfam" id="PF00994">
    <property type="entry name" value="MoCF_biosynth"/>
    <property type="match status" value="1"/>
</dbReference>
<dbReference type="Gene3D" id="3.40.190.10">
    <property type="entry name" value="Periplasmic binding protein-like II"/>
    <property type="match status" value="1"/>
</dbReference>
<evidence type="ECO:0000256" key="1">
    <source>
        <dbReference type="ARBA" id="ARBA00002901"/>
    </source>
</evidence>
<comment type="function">
    <text evidence="2">May be involved in the biosynthesis of molybdopterin.</text>
</comment>
<name>A0A9D1N666_9FIRM</name>
<evidence type="ECO:0000256" key="5">
    <source>
        <dbReference type="ARBA" id="ARBA00013269"/>
    </source>
</evidence>
<dbReference type="InterPro" id="IPR005111">
    <property type="entry name" value="MoeA_C_domain_IV"/>
</dbReference>
<dbReference type="InterPro" id="IPR008284">
    <property type="entry name" value="MoCF_biosynth_CS"/>
</dbReference>
<accession>A0A9D1N666</accession>
<dbReference type="Proteomes" id="UP000824130">
    <property type="component" value="Unassembled WGS sequence"/>
</dbReference>
<evidence type="ECO:0000259" key="11">
    <source>
        <dbReference type="SMART" id="SM00852"/>
    </source>
</evidence>
<dbReference type="InterPro" id="IPR036425">
    <property type="entry name" value="MoaB/Mog-like_dom_sf"/>
</dbReference>
<comment type="function">
    <text evidence="1 10">Catalyzes the insertion of molybdate into adenylated molybdopterin with the concomitant release of AMP.</text>
</comment>
<dbReference type="EC" id="2.10.1.1" evidence="5 10"/>
<evidence type="ECO:0000256" key="7">
    <source>
        <dbReference type="ARBA" id="ARBA00022505"/>
    </source>
</evidence>
<dbReference type="Gene3D" id="2.40.340.10">
    <property type="entry name" value="MoeA, C-terminal, domain IV"/>
    <property type="match status" value="1"/>
</dbReference>
<evidence type="ECO:0000256" key="6">
    <source>
        <dbReference type="ARBA" id="ARBA00021108"/>
    </source>
</evidence>
<dbReference type="GO" id="GO:0046872">
    <property type="term" value="F:metal ion binding"/>
    <property type="evidence" value="ECO:0007669"/>
    <property type="project" value="UniProtKB-UniRule"/>
</dbReference>
<evidence type="ECO:0000256" key="9">
    <source>
        <dbReference type="ARBA" id="ARBA00047317"/>
    </source>
</evidence>
<dbReference type="PROSITE" id="PS01079">
    <property type="entry name" value="MOCF_BIOSYNTHESIS_2"/>
    <property type="match status" value="1"/>
</dbReference>
<dbReference type="CDD" id="cd00887">
    <property type="entry name" value="MoeA"/>
    <property type="match status" value="1"/>
</dbReference>